<organism evidence="1 2">
    <name type="scientific">Lophiotrema nucula</name>
    <dbReference type="NCBI Taxonomy" id="690887"/>
    <lineage>
        <taxon>Eukaryota</taxon>
        <taxon>Fungi</taxon>
        <taxon>Dikarya</taxon>
        <taxon>Ascomycota</taxon>
        <taxon>Pezizomycotina</taxon>
        <taxon>Dothideomycetes</taxon>
        <taxon>Pleosporomycetidae</taxon>
        <taxon>Pleosporales</taxon>
        <taxon>Lophiotremataceae</taxon>
        <taxon>Lophiotrema</taxon>
    </lineage>
</organism>
<reference evidence="1" key="1">
    <citation type="journal article" date="2020" name="Stud. Mycol.">
        <title>101 Dothideomycetes genomes: a test case for predicting lifestyles and emergence of pathogens.</title>
        <authorList>
            <person name="Haridas S."/>
            <person name="Albert R."/>
            <person name="Binder M."/>
            <person name="Bloem J."/>
            <person name="Labutti K."/>
            <person name="Salamov A."/>
            <person name="Andreopoulos B."/>
            <person name="Baker S."/>
            <person name="Barry K."/>
            <person name="Bills G."/>
            <person name="Bluhm B."/>
            <person name="Cannon C."/>
            <person name="Castanera R."/>
            <person name="Culley D."/>
            <person name="Daum C."/>
            <person name="Ezra D."/>
            <person name="Gonzalez J."/>
            <person name="Henrissat B."/>
            <person name="Kuo A."/>
            <person name="Liang C."/>
            <person name="Lipzen A."/>
            <person name="Lutzoni F."/>
            <person name="Magnuson J."/>
            <person name="Mondo S."/>
            <person name="Nolan M."/>
            <person name="Ohm R."/>
            <person name="Pangilinan J."/>
            <person name="Park H.-J."/>
            <person name="Ramirez L."/>
            <person name="Alfaro M."/>
            <person name="Sun H."/>
            <person name="Tritt A."/>
            <person name="Yoshinaga Y."/>
            <person name="Zwiers L.-H."/>
            <person name="Turgeon B."/>
            <person name="Goodwin S."/>
            <person name="Spatafora J."/>
            <person name="Crous P."/>
            <person name="Grigoriev I."/>
        </authorList>
    </citation>
    <scope>NUCLEOTIDE SEQUENCE</scope>
    <source>
        <strain evidence="1">CBS 627.86</strain>
    </source>
</reference>
<protein>
    <submittedName>
        <fullName evidence="1">Uncharacterized protein</fullName>
    </submittedName>
</protein>
<dbReference type="Proteomes" id="UP000799770">
    <property type="component" value="Unassembled WGS sequence"/>
</dbReference>
<proteinExistence type="predicted"/>
<name>A0A6A5Z1P3_9PLEO</name>
<dbReference type="AlphaFoldDB" id="A0A6A5Z1P3"/>
<sequence>MQFEQRLLHLAFHRYLGAKYLAILLCTAKYFRSRTLCRASQRQSAGARVTLLSPSAIRALLTPRDNIARAGWRTQAIWGNQVHASRCCRKMAWSYAQRCLDPAAGYESRVTNPLDGCLVVVWRCARVCLVQYNIPQGYYARSNVGRKSGQRISQINLGCSADSVARAARMHQRCIALLLRWSSYSMEE</sequence>
<accession>A0A6A5Z1P3</accession>
<dbReference type="EMBL" id="ML977328">
    <property type="protein sequence ID" value="KAF2113352.1"/>
    <property type="molecule type" value="Genomic_DNA"/>
</dbReference>
<evidence type="ECO:0000313" key="2">
    <source>
        <dbReference type="Proteomes" id="UP000799770"/>
    </source>
</evidence>
<evidence type="ECO:0000313" key="1">
    <source>
        <dbReference type="EMBL" id="KAF2113352.1"/>
    </source>
</evidence>
<gene>
    <name evidence="1" type="ORF">BDV96DRAFT_121835</name>
</gene>
<keyword evidence="2" id="KW-1185">Reference proteome</keyword>